<reference evidence="5" key="1">
    <citation type="submission" date="2022-11" db="EMBL/GenBank/DDBJ databases">
        <authorList>
            <person name="Petersen C."/>
        </authorList>
    </citation>
    <scope>NUCLEOTIDE SEQUENCE</scope>
    <source>
        <strain evidence="5">IBT 29864</strain>
    </source>
</reference>
<name>A0A9W9R9P2_9EURO</name>
<evidence type="ECO:0000256" key="4">
    <source>
        <dbReference type="RuleBase" id="RU003690"/>
    </source>
</evidence>
<dbReference type="PANTHER" id="PTHR10353:SF36">
    <property type="entry name" value="LP05116P"/>
    <property type="match status" value="1"/>
</dbReference>
<dbReference type="InterPro" id="IPR033132">
    <property type="entry name" value="GH_1_N_CS"/>
</dbReference>
<dbReference type="PROSITE" id="PS00653">
    <property type="entry name" value="GLYCOSYL_HYDROL_F1_2"/>
    <property type="match status" value="1"/>
</dbReference>
<dbReference type="InterPro" id="IPR001360">
    <property type="entry name" value="Glyco_hydro_1"/>
</dbReference>
<accession>A0A9W9R9P2</accession>
<dbReference type="PANTHER" id="PTHR10353">
    <property type="entry name" value="GLYCOSYL HYDROLASE"/>
    <property type="match status" value="1"/>
</dbReference>
<dbReference type="FunFam" id="3.20.20.80:FF:000041">
    <property type="entry name" value="Beta-glucosidase 7"/>
    <property type="match status" value="1"/>
</dbReference>
<dbReference type="AlphaFoldDB" id="A0A9W9R9P2"/>
<dbReference type="Pfam" id="PF00232">
    <property type="entry name" value="Glyco_hydro_1"/>
    <property type="match status" value="1"/>
</dbReference>
<dbReference type="SUPFAM" id="SSF51445">
    <property type="entry name" value="(Trans)glycosidases"/>
    <property type="match status" value="1"/>
</dbReference>
<dbReference type="EMBL" id="JAPZBS010000010">
    <property type="protein sequence ID" value="KAJ5355274.1"/>
    <property type="molecule type" value="Genomic_DNA"/>
</dbReference>
<evidence type="ECO:0000256" key="3">
    <source>
        <dbReference type="ARBA" id="ARBA00023295"/>
    </source>
</evidence>
<proteinExistence type="inferred from homology"/>
<dbReference type="RefSeq" id="XP_056549297.1">
    <property type="nucleotide sequence ID" value="XM_056705399.1"/>
</dbReference>
<evidence type="ECO:0000256" key="2">
    <source>
        <dbReference type="ARBA" id="ARBA00022801"/>
    </source>
</evidence>
<dbReference type="GO" id="GO:0008422">
    <property type="term" value="F:beta-glucosidase activity"/>
    <property type="evidence" value="ECO:0007669"/>
    <property type="project" value="TreeGrafter"/>
</dbReference>
<reference evidence="5" key="2">
    <citation type="journal article" date="2023" name="IMA Fungus">
        <title>Comparative genomic study of the Penicillium genus elucidates a diverse pangenome and 15 lateral gene transfer events.</title>
        <authorList>
            <person name="Petersen C."/>
            <person name="Sorensen T."/>
            <person name="Nielsen M.R."/>
            <person name="Sondergaard T.E."/>
            <person name="Sorensen J.L."/>
            <person name="Fitzpatrick D.A."/>
            <person name="Frisvad J.C."/>
            <person name="Nielsen K.L."/>
        </authorList>
    </citation>
    <scope>NUCLEOTIDE SEQUENCE</scope>
    <source>
        <strain evidence="5">IBT 29864</strain>
    </source>
</reference>
<dbReference type="OrthoDB" id="65569at2759"/>
<evidence type="ECO:0000313" key="6">
    <source>
        <dbReference type="Proteomes" id="UP001147782"/>
    </source>
</evidence>
<dbReference type="Proteomes" id="UP001147782">
    <property type="component" value="Unassembled WGS sequence"/>
</dbReference>
<gene>
    <name evidence="5" type="ORF">N7496_012486</name>
</gene>
<evidence type="ECO:0008006" key="7">
    <source>
        <dbReference type="Google" id="ProtNLM"/>
    </source>
</evidence>
<comment type="caution">
    <text evidence="5">The sequence shown here is derived from an EMBL/GenBank/DDBJ whole genome shotgun (WGS) entry which is preliminary data.</text>
</comment>
<protein>
    <recommendedName>
        <fullName evidence="7">Beta-glucosidase</fullName>
    </recommendedName>
</protein>
<comment type="similarity">
    <text evidence="1 4">Belongs to the glycosyl hydrolase 1 family.</text>
</comment>
<sequence>MFQAGDNVLHADKEEWAVKPRPVEELPLPADFFWGAATAAYQIEGGASHDGKGKSIWDTFSHLEPSRTNGENGDVACDHYNRMLEDLDLMASYDVDVYRFSIAWSRVIPLGGRNDPINETGIDFYNKLIDGLLARNIEPIVTLYHWDVPQELYNRYGAFLNTNEFKADFERFAKLCFSRFGDRVRKWVTFNEPYIISIFGHHSGVLAPGHNSANGNDSRTEPWRVGHTIILSHAAVVDLYATEFQPSQKGIISIVLNGHFYEPWDAASEEHKAAAQRRLEFYIGWFGDPIFLGKNYPTSMRAQLGPRLPQFTIEEMSILRRTAPFNAFYGMNHYSTKFARALPDPPAEDDCTGNVEELAVNSEGKFLGPVSGMAWLRVAPDGFRKLMNWVWDRYRLPIIITENGCPCPGESQMTLDQAVNDAFRIRYFGLYLDAISRAIYEDGIDVQGYCAWSLMDNFGMQLLKLTSLVFLAADDVLEWSAGYGPRYGITHVDYDTLVRTPKKSAIYLEQSFKARRTWDS</sequence>
<keyword evidence="2" id="KW-0378">Hydrolase</keyword>
<dbReference type="PRINTS" id="PR00131">
    <property type="entry name" value="GLHYDRLASE1"/>
</dbReference>
<dbReference type="Gene3D" id="3.20.20.80">
    <property type="entry name" value="Glycosidases"/>
    <property type="match status" value="1"/>
</dbReference>
<keyword evidence="3" id="KW-0326">Glycosidase</keyword>
<organism evidence="5 6">
    <name type="scientific">Penicillium cataractarum</name>
    <dbReference type="NCBI Taxonomy" id="2100454"/>
    <lineage>
        <taxon>Eukaryota</taxon>
        <taxon>Fungi</taxon>
        <taxon>Dikarya</taxon>
        <taxon>Ascomycota</taxon>
        <taxon>Pezizomycotina</taxon>
        <taxon>Eurotiomycetes</taxon>
        <taxon>Eurotiomycetidae</taxon>
        <taxon>Eurotiales</taxon>
        <taxon>Aspergillaceae</taxon>
        <taxon>Penicillium</taxon>
    </lineage>
</organism>
<keyword evidence="6" id="KW-1185">Reference proteome</keyword>
<evidence type="ECO:0000256" key="1">
    <source>
        <dbReference type="ARBA" id="ARBA00010838"/>
    </source>
</evidence>
<dbReference type="GeneID" id="81444578"/>
<evidence type="ECO:0000313" key="5">
    <source>
        <dbReference type="EMBL" id="KAJ5355274.1"/>
    </source>
</evidence>
<dbReference type="GO" id="GO:0005975">
    <property type="term" value="P:carbohydrate metabolic process"/>
    <property type="evidence" value="ECO:0007669"/>
    <property type="project" value="InterPro"/>
</dbReference>
<dbReference type="InterPro" id="IPR017853">
    <property type="entry name" value="GH"/>
</dbReference>